<evidence type="ECO:0008006" key="10">
    <source>
        <dbReference type="Google" id="ProtNLM"/>
    </source>
</evidence>
<comment type="similarity">
    <text evidence="2">Belongs to the major facilitator superfamily. Sugar transporter (TC 2.A.1.1) family.</text>
</comment>
<evidence type="ECO:0000256" key="2">
    <source>
        <dbReference type="ARBA" id="ARBA00010992"/>
    </source>
</evidence>
<evidence type="ECO:0000256" key="1">
    <source>
        <dbReference type="ARBA" id="ARBA00004370"/>
    </source>
</evidence>
<accession>A0AAD8JE42</accession>
<dbReference type="PANTHER" id="PTHR48021">
    <property type="match status" value="1"/>
</dbReference>
<keyword evidence="5" id="KW-1133">Transmembrane helix</keyword>
<dbReference type="InterPro" id="IPR050549">
    <property type="entry name" value="MFS_Trehalose_Transporter"/>
</dbReference>
<keyword evidence="3" id="KW-0762">Sugar transport</keyword>
<reference evidence="8" key="2">
    <citation type="submission" date="2023-05" db="EMBL/GenBank/DDBJ databases">
        <authorList>
            <person name="Schelkunov M.I."/>
        </authorList>
    </citation>
    <scope>NUCLEOTIDE SEQUENCE</scope>
    <source>
        <strain evidence="8">Hsosn_3</strain>
        <tissue evidence="8">Leaf</tissue>
    </source>
</reference>
<dbReference type="InterPro" id="IPR036259">
    <property type="entry name" value="MFS_trans_sf"/>
</dbReference>
<dbReference type="AlphaFoldDB" id="A0AAD8JE42"/>
<dbReference type="Proteomes" id="UP001237642">
    <property type="component" value="Unassembled WGS sequence"/>
</dbReference>
<dbReference type="InterPro" id="IPR005828">
    <property type="entry name" value="MFS_sugar_transport-like"/>
</dbReference>
<organism evidence="8 9">
    <name type="scientific">Heracleum sosnowskyi</name>
    <dbReference type="NCBI Taxonomy" id="360622"/>
    <lineage>
        <taxon>Eukaryota</taxon>
        <taxon>Viridiplantae</taxon>
        <taxon>Streptophyta</taxon>
        <taxon>Embryophyta</taxon>
        <taxon>Tracheophyta</taxon>
        <taxon>Spermatophyta</taxon>
        <taxon>Magnoliopsida</taxon>
        <taxon>eudicotyledons</taxon>
        <taxon>Gunneridae</taxon>
        <taxon>Pentapetalae</taxon>
        <taxon>asterids</taxon>
        <taxon>campanulids</taxon>
        <taxon>Apiales</taxon>
        <taxon>Apiaceae</taxon>
        <taxon>Apioideae</taxon>
        <taxon>apioid superclade</taxon>
        <taxon>Tordylieae</taxon>
        <taxon>Tordyliinae</taxon>
        <taxon>Heracleum</taxon>
    </lineage>
</organism>
<dbReference type="SUPFAM" id="SSF103473">
    <property type="entry name" value="MFS general substrate transporter"/>
    <property type="match status" value="1"/>
</dbReference>
<evidence type="ECO:0000256" key="4">
    <source>
        <dbReference type="ARBA" id="ARBA00022692"/>
    </source>
</evidence>
<dbReference type="GO" id="GO:0016020">
    <property type="term" value="C:membrane"/>
    <property type="evidence" value="ECO:0007669"/>
    <property type="project" value="UniProtKB-SubCell"/>
</dbReference>
<gene>
    <name evidence="8" type="ORF">POM88_001733</name>
</gene>
<evidence type="ECO:0000256" key="7">
    <source>
        <dbReference type="ARBA" id="ARBA00044504"/>
    </source>
</evidence>
<evidence type="ECO:0000256" key="3">
    <source>
        <dbReference type="ARBA" id="ARBA00022597"/>
    </source>
</evidence>
<evidence type="ECO:0000313" key="9">
    <source>
        <dbReference type="Proteomes" id="UP001237642"/>
    </source>
</evidence>
<protein>
    <recommendedName>
        <fullName evidence="10">Sugar transporter</fullName>
    </recommendedName>
</protein>
<dbReference type="GO" id="GO:0022857">
    <property type="term" value="F:transmembrane transporter activity"/>
    <property type="evidence" value="ECO:0007669"/>
    <property type="project" value="InterPro"/>
</dbReference>
<comment type="caution">
    <text evidence="8">The sequence shown here is derived from an EMBL/GenBank/DDBJ whole genome shotgun (WGS) entry which is preliminary data.</text>
</comment>
<dbReference type="EMBL" id="JAUIZM010000001">
    <property type="protein sequence ID" value="KAK1402128.1"/>
    <property type="molecule type" value="Genomic_DNA"/>
</dbReference>
<proteinExistence type="inferred from homology"/>
<keyword evidence="9" id="KW-1185">Reference proteome</keyword>
<sequence>MSGLVPGIFLIIGLFFIPESPIWLAKVGLDKEFEVALRRLRGKDANVSAEAAEIKAYIESLKDKSDAKLLDLFDSKYIRSVTIAVGLMIFQQIGGINGVGFYASQTFVAAGMSSGNIGTIAYKNGVYIIEPGSERGCFRWLNLGPHSYTNQVTEVELETEKAYKQIDKLKRKHERDISAWKQLIAEKEAIEPVYDDCYTTKYDGVELETTAGQHWRDKFKPFYLSEDESTRLTEPSVLDNLMFKVYVIVG</sequence>
<keyword evidence="4" id="KW-0812">Transmembrane</keyword>
<evidence type="ECO:0000256" key="5">
    <source>
        <dbReference type="ARBA" id="ARBA00022989"/>
    </source>
</evidence>
<dbReference type="PANTHER" id="PTHR48021:SF37">
    <property type="entry name" value="SUGAR TRANSPORTER ERD6-LIKE 16"/>
    <property type="match status" value="1"/>
</dbReference>
<comment type="similarity">
    <text evidence="7">Belongs to the major facilitator superfamily. Phosphate:H(+) symporter (TC 2.A.1.9) family.</text>
</comment>
<dbReference type="Gene3D" id="1.20.1250.20">
    <property type="entry name" value="MFS general substrate transporter like domains"/>
    <property type="match status" value="1"/>
</dbReference>
<keyword evidence="3" id="KW-0813">Transport</keyword>
<name>A0AAD8JE42_9APIA</name>
<dbReference type="Pfam" id="PF00083">
    <property type="entry name" value="Sugar_tr"/>
    <property type="match status" value="1"/>
</dbReference>
<comment type="subcellular location">
    <subcellularLocation>
        <location evidence="1">Membrane</location>
    </subcellularLocation>
</comment>
<evidence type="ECO:0000313" key="8">
    <source>
        <dbReference type="EMBL" id="KAK1402128.1"/>
    </source>
</evidence>
<reference evidence="8" key="1">
    <citation type="submission" date="2023-02" db="EMBL/GenBank/DDBJ databases">
        <title>Genome of toxic invasive species Heracleum sosnowskyi carries increased number of genes despite the absence of recent whole-genome duplications.</title>
        <authorList>
            <person name="Schelkunov M."/>
            <person name="Shtratnikova V."/>
            <person name="Makarenko M."/>
            <person name="Klepikova A."/>
            <person name="Omelchenko D."/>
            <person name="Novikova G."/>
            <person name="Obukhova E."/>
            <person name="Bogdanov V."/>
            <person name="Penin A."/>
            <person name="Logacheva M."/>
        </authorList>
    </citation>
    <scope>NUCLEOTIDE SEQUENCE</scope>
    <source>
        <strain evidence="8">Hsosn_3</strain>
        <tissue evidence="8">Leaf</tissue>
    </source>
</reference>
<evidence type="ECO:0000256" key="6">
    <source>
        <dbReference type="ARBA" id="ARBA00023136"/>
    </source>
</evidence>
<keyword evidence="6" id="KW-0472">Membrane</keyword>